<sequence length="84" mass="9577">MSNELPPSQADFEAALRRIEGGVTTVTDVQIIRQYVADMKEGMNYLHDRLRETREMLMRERASSDRLQRALDEAFNSGSGAYIP</sequence>
<accession>A0A554XI11</accession>
<protein>
    <submittedName>
        <fullName evidence="1">Uncharacterized protein</fullName>
    </submittedName>
</protein>
<gene>
    <name evidence="1" type="ORF">Tchar_00670</name>
</gene>
<dbReference type="EMBL" id="VJON01000007">
    <property type="protein sequence ID" value="TSE35474.1"/>
    <property type="molecule type" value="Genomic_DNA"/>
</dbReference>
<evidence type="ECO:0000313" key="2">
    <source>
        <dbReference type="Proteomes" id="UP000318294"/>
    </source>
</evidence>
<comment type="caution">
    <text evidence="1">The sequence shown here is derived from an EMBL/GenBank/DDBJ whole genome shotgun (WGS) entry which is preliminary data.</text>
</comment>
<name>A0A554XI11_9BURK</name>
<dbReference type="RefSeq" id="WP_144327690.1">
    <property type="nucleotide sequence ID" value="NZ_VJON01000007.1"/>
</dbReference>
<reference evidence="1 2" key="1">
    <citation type="submission" date="2019-07" db="EMBL/GenBank/DDBJ databases">
        <title>Tepidimonas charontis SPSP-6 draft genome.</title>
        <authorList>
            <person name="Da Costa M.S."/>
            <person name="Froufe H.J.C."/>
            <person name="Egas C."/>
            <person name="Albuquerque L."/>
        </authorList>
    </citation>
    <scope>NUCLEOTIDE SEQUENCE [LARGE SCALE GENOMIC DNA]</scope>
    <source>
        <strain evidence="1 2">SPSP-6</strain>
    </source>
</reference>
<dbReference type="AlphaFoldDB" id="A0A554XI11"/>
<proteinExistence type="predicted"/>
<keyword evidence="2" id="KW-1185">Reference proteome</keyword>
<evidence type="ECO:0000313" key="1">
    <source>
        <dbReference type="EMBL" id="TSE35474.1"/>
    </source>
</evidence>
<organism evidence="1 2">
    <name type="scientific">Tepidimonas charontis</name>
    <dbReference type="NCBI Taxonomy" id="2267262"/>
    <lineage>
        <taxon>Bacteria</taxon>
        <taxon>Pseudomonadati</taxon>
        <taxon>Pseudomonadota</taxon>
        <taxon>Betaproteobacteria</taxon>
        <taxon>Burkholderiales</taxon>
        <taxon>Tepidimonas</taxon>
    </lineage>
</organism>
<dbReference type="OrthoDB" id="9342756at2"/>
<dbReference type="Proteomes" id="UP000318294">
    <property type="component" value="Unassembled WGS sequence"/>
</dbReference>